<dbReference type="InterPro" id="IPR028082">
    <property type="entry name" value="Peripla_BP_I"/>
</dbReference>
<dbReference type="InterPro" id="IPR046335">
    <property type="entry name" value="LacI/GalR-like_sensor"/>
</dbReference>
<dbReference type="SUPFAM" id="SSF53822">
    <property type="entry name" value="Periplasmic binding protein-like I"/>
    <property type="match status" value="1"/>
</dbReference>
<comment type="caution">
    <text evidence="5">The sequence shown here is derived from an EMBL/GenBank/DDBJ whole genome shotgun (WGS) entry which is preliminary data.</text>
</comment>
<dbReference type="PROSITE" id="PS50932">
    <property type="entry name" value="HTH_LACI_2"/>
    <property type="match status" value="1"/>
</dbReference>
<evidence type="ECO:0000256" key="3">
    <source>
        <dbReference type="ARBA" id="ARBA00023163"/>
    </source>
</evidence>
<accession>A0A4V1Y4R5</accession>
<dbReference type="CDD" id="cd01392">
    <property type="entry name" value="HTH_LacI"/>
    <property type="match status" value="1"/>
</dbReference>
<name>A0A4V1Y4R5_9BIFI</name>
<organism evidence="5 6">
    <name type="scientific">Bifidobacterium pseudolongum subsp. globosum</name>
    <dbReference type="NCBI Taxonomy" id="1690"/>
    <lineage>
        <taxon>Bacteria</taxon>
        <taxon>Bacillati</taxon>
        <taxon>Actinomycetota</taxon>
        <taxon>Actinomycetes</taxon>
        <taxon>Bifidobacteriales</taxon>
        <taxon>Bifidobacteriaceae</taxon>
        <taxon>Bifidobacterium</taxon>
    </lineage>
</organism>
<dbReference type="InterPro" id="IPR010982">
    <property type="entry name" value="Lambda_DNA-bd_dom_sf"/>
</dbReference>
<dbReference type="PANTHER" id="PTHR30146">
    <property type="entry name" value="LACI-RELATED TRANSCRIPTIONAL REPRESSOR"/>
    <property type="match status" value="1"/>
</dbReference>
<dbReference type="InterPro" id="IPR000843">
    <property type="entry name" value="HTH_LacI"/>
</dbReference>
<dbReference type="Gene3D" id="3.40.50.2300">
    <property type="match status" value="2"/>
</dbReference>
<dbReference type="EMBL" id="RYUY01000014">
    <property type="protein sequence ID" value="RYQ36684.1"/>
    <property type="molecule type" value="Genomic_DNA"/>
</dbReference>
<dbReference type="GO" id="GO:0000976">
    <property type="term" value="F:transcription cis-regulatory region binding"/>
    <property type="evidence" value="ECO:0007669"/>
    <property type="project" value="TreeGrafter"/>
</dbReference>
<keyword evidence="2" id="KW-0238">DNA-binding</keyword>
<dbReference type="Pfam" id="PF13377">
    <property type="entry name" value="Peripla_BP_3"/>
    <property type="match status" value="1"/>
</dbReference>
<dbReference type="PANTHER" id="PTHR30146:SF155">
    <property type="entry name" value="ALANINE RACEMASE"/>
    <property type="match status" value="1"/>
</dbReference>
<dbReference type="SUPFAM" id="SSF47413">
    <property type="entry name" value="lambda repressor-like DNA-binding domains"/>
    <property type="match status" value="1"/>
</dbReference>
<evidence type="ECO:0000313" key="5">
    <source>
        <dbReference type="EMBL" id="RYQ36684.1"/>
    </source>
</evidence>
<evidence type="ECO:0000313" key="6">
    <source>
        <dbReference type="Proteomes" id="UP000293208"/>
    </source>
</evidence>
<keyword evidence="3" id="KW-0804">Transcription</keyword>
<evidence type="ECO:0000259" key="4">
    <source>
        <dbReference type="PROSITE" id="PS50932"/>
    </source>
</evidence>
<dbReference type="AlphaFoldDB" id="A0A4V1Y4R5"/>
<protein>
    <submittedName>
        <fullName evidence="5">LacI family transcriptional regulator</fullName>
    </submittedName>
</protein>
<dbReference type="RefSeq" id="WP_129914574.1">
    <property type="nucleotide sequence ID" value="NZ_RYUY01000014.1"/>
</dbReference>
<evidence type="ECO:0000256" key="2">
    <source>
        <dbReference type="ARBA" id="ARBA00023125"/>
    </source>
</evidence>
<proteinExistence type="predicted"/>
<keyword evidence="1" id="KW-0805">Transcription regulation</keyword>
<dbReference type="GO" id="GO:0003700">
    <property type="term" value="F:DNA-binding transcription factor activity"/>
    <property type="evidence" value="ECO:0007669"/>
    <property type="project" value="TreeGrafter"/>
</dbReference>
<dbReference type="Gene3D" id="1.10.260.40">
    <property type="entry name" value="lambda repressor-like DNA-binding domains"/>
    <property type="match status" value="1"/>
</dbReference>
<dbReference type="SMART" id="SM00354">
    <property type="entry name" value="HTH_LACI"/>
    <property type="match status" value="1"/>
</dbReference>
<dbReference type="Proteomes" id="UP000293208">
    <property type="component" value="Unassembled WGS sequence"/>
</dbReference>
<gene>
    <name evidence="5" type="ORF">PG2001B_1674</name>
</gene>
<evidence type="ECO:0000256" key="1">
    <source>
        <dbReference type="ARBA" id="ARBA00023015"/>
    </source>
</evidence>
<feature type="domain" description="HTH lacI-type" evidence="4">
    <location>
        <begin position="18"/>
        <end position="72"/>
    </location>
</feature>
<reference evidence="5 6" key="1">
    <citation type="submission" date="2018-12" db="EMBL/GenBank/DDBJ databases">
        <title>Unveiling genomic diversity among members of the Bifidobacterium pseudolongum species, a widely distributed gut commensal of the animal kingdom.</title>
        <authorList>
            <person name="Lugli G.A."/>
            <person name="Duranti S."/>
            <person name="Albert K."/>
            <person name="Mancabelli L."/>
            <person name="Napoli S."/>
            <person name="Viappiani A."/>
            <person name="Anzalone R."/>
            <person name="Longhi G."/>
            <person name="Milani C."/>
            <person name="Turroni F."/>
            <person name="Alessandri G."/>
            <person name="Sela D.A."/>
            <person name="Van Sinderen D."/>
            <person name="Ventura M."/>
        </authorList>
    </citation>
    <scope>NUCLEOTIDE SEQUENCE [LARGE SCALE GENOMIC DNA]</scope>
    <source>
        <strain evidence="5 6">2001B</strain>
    </source>
</reference>
<sequence>MSEIDAKAGKSRNGAARVRIEDIAEELGVSRTAVSFAINDRPGVSAETKRRVMEAADRMGWHRVYAAQALGSSRTMTAGFAPSRSFNELDDESFMLHFISGLHEGLCARRYGLLYRPCLTMEEEMKVYEDWASHKRVDGVVLINPCDDDPRPALLKELDVPAVIAGRAPGEPPLPSIGIDDSTAMTMILDHLYLHGHRCVAYISGNESLNYSKERVETFNRYLREHHMEHGYVEFSDYDAERAAHSTMRILTTGAPAPTAFIYETELLAATSLRTLSKAILDKNSDAPCRDYVRMLPAIVSFEDSFVCESTFPSITAVRRDARAYGERVAGGLLDVFDGKPVPDDQKAVHLQLIERESTRGYVRAL</sequence>
<dbReference type="Pfam" id="PF00356">
    <property type="entry name" value="LacI"/>
    <property type="match status" value="1"/>
</dbReference>